<feature type="non-terminal residue" evidence="7">
    <location>
        <position position="1"/>
    </location>
</feature>
<dbReference type="InterPro" id="IPR020930">
    <property type="entry name" value="Ribosomal_uL5_bac-type"/>
</dbReference>
<keyword evidence="3 7" id="KW-0689">Ribosomal protein</keyword>
<dbReference type="PATRIC" id="fig|110500.4.peg.135"/>
<dbReference type="InterPro" id="IPR011035">
    <property type="entry name" value="Ribosomal_bL25/Gln-tRNA_synth"/>
</dbReference>
<evidence type="ECO:0000256" key="3">
    <source>
        <dbReference type="ARBA" id="ARBA00022980"/>
    </source>
</evidence>
<dbReference type="GO" id="GO:0008097">
    <property type="term" value="F:5S rRNA binding"/>
    <property type="evidence" value="ECO:0007669"/>
    <property type="project" value="InterPro"/>
</dbReference>
<sequence>KKNTTGKTYKVMVKAMQYDPLRRTPVHADFYRYSLKEKIRAEVAVNFAGSAPGVDAGGILNPVMRRVEVECLATEIPESITVDISNLELGESITVSELVPPPGVAVVEDPDAPGVIVTGRETPEAETGVPAGEEEPAEETEETEETEDDGSQ</sequence>
<organism evidence="7 8">
    <name type="scientific">Pelotomaculum thermopropionicum</name>
    <dbReference type="NCBI Taxonomy" id="110500"/>
    <lineage>
        <taxon>Bacteria</taxon>
        <taxon>Bacillati</taxon>
        <taxon>Bacillota</taxon>
        <taxon>Clostridia</taxon>
        <taxon>Eubacteriales</taxon>
        <taxon>Desulfotomaculaceae</taxon>
        <taxon>Pelotomaculum</taxon>
    </lineage>
</organism>
<reference evidence="8" key="1">
    <citation type="journal article" date="2015" name="MBio">
        <title>Genome-Resolved Metagenomic Analysis Reveals Roles for Candidate Phyla and Other Microbial Community Members in Biogeochemical Transformations in Oil Reservoirs.</title>
        <authorList>
            <person name="Hu P."/>
            <person name="Tom L."/>
            <person name="Singh A."/>
            <person name="Thomas B.C."/>
            <person name="Baker B.J."/>
            <person name="Piceno Y.M."/>
            <person name="Andersen G.L."/>
            <person name="Banfield J.F."/>
        </authorList>
    </citation>
    <scope>NUCLEOTIDE SEQUENCE [LARGE SCALE GENOMIC DNA]</scope>
</reference>
<feature type="compositionally biased region" description="Acidic residues" evidence="5">
    <location>
        <begin position="132"/>
        <end position="152"/>
    </location>
</feature>
<keyword evidence="2" id="KW-0694">RNA-binding</keyword>
<evidence type="ECO:0000256" key="1">
    <source>
        <dbReference type="ARBA" id="ARBA00022730"/>
    </source>
</evidence>
<dbReference type="InterPro" id="IPR001021">
    <property type="entry name" value="Ribosomal_bL25_long"/>
</dbReference>
<keyword evidence="1" id="KW-0699">rRNA-binding</keyword>
<dbReference type="GO" id="GO:0022625">
    <property type="term" value="C:cytosolic large ribosomal subunit"/>
    <property type="evidence" value="ECO:0007669"/>
    <property type="project" value="TreeGrafter"/>
</dbReference>
<dbReference type="Pfam" id="PF14693">
    <property type="entry name" value="Ribosomal_TL5_C"/>
    <property type="match status" value="1"/>
</dbReference>
<comment type="caution">
    <text evidence="7">The sequence shown here is derived from an EMBL/GenBank/DDBJ whole genome shotgun (WGS) entry which is preliminary data.</text>
</comment>
<dbReference type="InterPro" id="IPR020056">
    <property type="entry name" value="Rbsml_bL25/Gln-tRNA_synth_N"/>
</dbReference>
<gene>
    <name evidence="7" type="ORF">XD97_0679</name>
</gene>
<evidence type="ECO:0000313" key="8">
    <source>
        <dbReference type="Proteomes" id="UP000054705"/>
    </source>
</evidence>
<evidence type="ECO:0000259" key="6">
    <source>
        <dbReference type="Pfam" id="PF14693"/>
    </source>
</evidence>
<dbReference type="InterPro" id="IPR029751">
    <property type="entry name" value="Ribosomal_L25_dom"/>
</dbReference>
<dbReference type="GO" id="GO:0006412">
    <property type="term" value="P:translation"/>
    <property type="evidence" value="ECO:0007669"/>
    <property type="project" value="InterPro"/>
</dbReference>
<dbReference type="Gene3D" id="2.170.120.20">
    <property type="entry name" value="Ribosomal protein L25, beta domain"/>
    <property type="match status" value="1"/>
</dbReference>
<dbReference type="EMBL" id="LGGS01000159">
    <property type="protein sequence ID" value="KUK81332.1"/>
    <property type="molecule type" value="Genomic_DNA"/>
</dbReference>
<dbReference type="PANTHER" id="PTHR33284:SF1">
    <property type="entry name" value="RIBOSOMAL PROTEIN L25_GLN-TRNA SYNTHETASE, ANTI-CODON-BINDING DOMAIN-CONTAINING PROTEIN"/>
    <property type="match status" value="1"/>
</dbReference>
<dbReference type="GO" id="GO:0003735">
    <property type="term" value="F:structural constituent of ribosome"/>
    <property type="evidence" value="ECO:0007669"/>
    <property type="project" value="InterPro"/>
</dbReference>
<feature type="region of interest" description="Disordered" evidence="5">
    <location>
        <begin position="104"/>
        <end position="152"/>
    </location>
</feature>
<dbReference type="Gene3D" id="2.40.240.10">
    <property type="entry name" value="Ribosomal Protein L25, Chain P"/>
    <property type="match status" value="1"/>
</dbReference>
<evidence type="ECO:0000256" key="2">
    <source>
        <dbReference type="ARBA" id="ARBA00022884"/>
    </source>
</evidence>
<dbReference type="NCBIfam" id="TIGR00731">
    <property type="entry name" value="bL25_bact_ctc"/>
    <property type="match status" value="1"/>
</dbReference>
<dbReference type="InterPro" id="IPR020057">
    <property type="entry name" value="Ribosomal_bL25_b-dom"/>
</dbReference>
<dbReference type="SUPFAM" id="SSF50715">
    <property type="entry name" value="Ribosomal protein L25-like"/>
    <property type="match status" value="1"/>
</dbReference>
<evidence type="ECO:0000256" key="5">
    <source>
        <dbReference type="SAM" id="MobiDB-lite"/>
    </source>
</evidence>
<dbReference type="PANTHER" id="PTHR33284">
    <property type="entry name" value="RIBOSOMAL PROTEIN L25/GLN-TRNA SYNTHETASE, ANTI-CODON-BINDING DOMAIN-CONTAINING PROTEIN"/>
    <property type="match status" value="1"/>
</dbReference>
<protein>
    <submittedName>
        <fullName evidence="7">50S ribosomal protein L25</fullName>
    </submittedName>
</protein>
<proteinExistence type="predicted"/>
<evidence type="ECO:0000313" key="7">
    <source>
        <dbReference type="EMBL" id="KUK81332.1"/>
    </source>
</evidence>
<dbReference type="InterPro" id="IPR037121">
    <property type="entry name" value="Ribosomal_bL25_C"/>
</dbReference>
<dbReference type="Proteomes" id="UP000054705">
    <property type="component" value="Unassembled WGS sequence"/>
</dbReference>
<dbReference type="AlphaFoldDB" id="A0A101HQM6"/>
<accession>A0A101HQM6</accession>
<keyword evidence="4" id="KW-0687">Ribonucleoprotein</keyword>
<dbReference type="CDD" id="cd00495">
    <property type="entry name" value="Ribosomal_L25_TL5_CTC"/>
    <property type="match status" value="1"/>
</dbReference>
<name>A0A101HQM6_9FIRM</name>
<evidence type="ECO:0000256" key="4">
    <source>
        <dbReference type="ARBA" id="ARBA00023274"/>
    </source>
</evidence>
<feature type="domain" description="Large ribosomal subunit protein bL25 beta" evidence="6">
    <location>
        <begin position="38"/>
        <end position="118"/>
    </location>
</feature>